<dbReference type="SUPFAM" id="SSF52172">
    <property type="entry name" value="CheY-like"/>
    <property type="match status" value="1"/>
</dbReference>
<dbReference type="Pfam" id="PF02518">
    <property type="entry name" value="HATPase_c"/>
    <property type="match status" value="1"/>
</dbReference>
<dbReference type="Pfam" id="PF00512">
    <property type="entry name" value="HisKA"/>
    <property type="match status" value="1"/>
</dbReference>
<sequence length="538" mass="58061">MTTPDQEALPQRLLLLLPTARDAGLTRDMLARHDIVGHVCADTAELGREIAAGAGAVMLAEESLGPAGVQPMLARALEAQPSWSDLPVLLLTHGGADSTAVGDAVAMLSNVTLLERPLRVAALLSAVRTALRARNRQYEIRAQMRKLEQAHDAEVLALQRKDEFLAMLAHELRNPLAPINNALHVLAIDDSDPARRKHLREMMARQVTHMVRLVDDLLEASRLSRGMITLHSERIDLRAALRGAVELSRPQLQKSRCNVEMDLPDAPLEIDADPVRIAQVFGNLLNNAAKYGNARGHIRIVARTDGDDAVVEVSDDGQGIESGLLPHLFELFTQGERTQGAIREGLGIGLALVRNLVELHGGTVEARSDGKDLGACFTVRLPLAREASAAATDTCDPPRSTARAGSVVTLVVDDNVDAAASLVMVLQSLGLDPYIAHSGAEALELAGLHHPQLVLLDIGMPGMDGYEVARRIRGDPGYGQPVLVAITGWSHPRDLERSHAAGFDHHLAKPADIGRIQRIVEALRDEATARYPEARLQA</sequence>
<dbReference type="InterPro" id="IPR005467">
    <property type="entry name" value="His_kinase_dom"/>
</dbReference>
<gene>
    <name evidence="7" type="ORF">SNE34_05195</name>
</gene>
<dbReference type="InterPro" id="IPR011006">
    <property type="entry name" value="CheY-like_superfamily"/>
</dbReference>
<dbReference type="PANTHER" id="PTHR43547">
    <property type="entry name" value="TWO-COMPONENT HISTIDINE KINASE"/>
    <property type="match status" value="1"/>
</dbReference>
<comment type="caution">
    <text evidence="7">The sequence shown here is derived from an EMBL/GenBank/DDBJ whole genome shotgun (WGS) entry which is preliminary data.</text>
</comment>
<dbReference type="PANTHER" id="PTHR43547:SF2">
    <property type="entry name" value="HYBRID SIGNAL TRANSDUCTION HISTIDINE KINASE C"/>
    <property type="match status" value="1"/>
</dbReference>
<dbReference type="Gene3D" id="3.40.50.2300">
    <property type="match status" value="1"/>
</dbReference>
<keyword evidence="3 4" id="KW-0597">Phosphoprotein</keyword>
<dbReference type="PROSITE" id="PS50109">
    <property type="entry name" value="HIS_KIN"/>
    <property type="match status" value="1"/>
</dbReference>
<evidence type="ECO:0000256" key="2">
    <source>
        <dbReference type="ARBA" id="ARBA00012438"/>
    </source>
</evidence>
<dbReference type="SMART" id="SM00388">
    <property type="entry name" value="HisKA"/>
    <property type="match status" value="1"/>
</dbReference>
<dbReference type="Gene3D" id="3.30.565.10">
    <property type="entry name" value="Histidine kinase-like ATPase, C-terminal domain"/>
    <property type="match status" value="1"/>
</dbReference>
<dbReference type="SMART" id="SM00448">
    <property type="entry name" value="REC"/>
    <property type="match status" value="1"/>
</dbReference>
<name>A0ABU7YWU7_9GAMM</name>
<evidence type="ECO:0000313" key="8">
    <source>
        <dbReference type="Proteomes" id="UP001355056"/>
    </source>
</evidence>
<evidence type="ECO:0000256" key="1">
    <source>
        <dbReference type="ARBA" id="ARBA00000085"/>
    </source>
</evidence>
<evidence type="ECO:0000259" key="6">
    <source>
        <dbReference type="PROSITE" id="PS50110"/>
    </source>
</evidence>
<evidence type="ECO:0000313" key="7">
    <source>
        <dbReference type="EMBL" id="MEG3183400.1"/>
    </source>
</evidence>
<accession>A0ABU7YWU7</accession>
<dbReference type="Proteomes" id="UP001355056">
    <property type="component" value="Unassembled WGS sequence"/>
</dbReference>
<dbReference type="InterPro" id="IPR004358">
    <property type="entry name" value="Sig_transdc_His_kin-like_C"/>
</dbReference>
<dbReference type="Pfam" id="PF00072">
    <property type="entry name" value="Response_reg"/>
    <property type="match status" value="1"/>
</dbReference>
<dbReference type="SUPFAM" id="SSF47384">
    <property type="entry name" value="Homodimeric domain of signal transducing histidine kinase"/>
    <property type="match status" value="1"/>
</dbReference>
<evidence type="ECO:0000256" key="4">
    <source>
        <dbReference type="PROSITE-ProRule" id="PRU00169"/>
    </source>
</evidence>
<dbReference type="PROSITE" id="PS50110">
    <property type="entry name" value="RESPONSE_REGULATORY"/>
    <property type="match status" value="1"/>
</dbReference>
<evidence type="ECO:0000256" key="3">
    <source>
        <dbReference type="ARBA" id="ARBA00022553"/>
    </source>
</evidence>
<dbReference type="RefSeq" id="WP_332615334.1">
    <property type="nucleotide sequence ID" value="NZ_JAXGFP010000002.1"/>
</dbReference>
<protein>
    <recommendedName>
        <fullName evidence="2">histidine kinase</fullName>
        <ecNumber evidence="2">2.7.13.3</ecNumber>
    </recommendedName>
</protein>
<dbReference type="Gene3D" id="1.10.287.130">
    <property type="match status" value="1"/>
</dbReference>
<keyword evidence="8" id="KW-1185">Reference proteome</keyword>
<dbReference type="InterPro" id="IPR036097">
    <property type="entry name" value="HisK_dim/P_sf"/>
</dbReference>
<dbReference type="InterPro" id="IPR003594">
    <property type="entry name" value="HATPase_dom"/>
</dbReference>
<dbReference type="CDD" id="cd00082">
    <property type="entry name" value="HisKA"/>
    <property type="match status" value="1"/>
</dbReference>
<dbReference type="PRINTS" id="PR00344">
    <property type="entry name" value="BCTRLSENSOR"/>
</dbReference>
<reference evidence="7 8" key="1">
    <citation type="journal article" date="2016" name="Int. J. Syst. Evol. Microbiol.">
        <title>Lysobacter erysipheiresistens sp. nov., an antagonist of powdery mildew, isolated from tobacco-cultivated soil.</title>
        <authorList>
            <person name="Xie B."/>
            <person name="Li T."/>
            <person name="Lin X."/>
            <person name="Wang C.J."/>
            <person name="Chen Y.J."/>
            <person name="Liu W.J."/>
            <person name="Zhao Z.W."/>
        </authorList>
    </citation>
    <scope>NUCLEOTIDE SEQUENCE [LARGE SCALE GENOMIC DNA]</scope>
    <source>
        <strain evidence="7 8">RS-LYSO-3</strain>
    </source>
</reference>
<dbReference type="CDD" id="cd00075">
    <property type="entry name" value="HATPase"/>
    <property type="match status" value="1"/>
</dbReference>
<evidence type="ECO:0000259" key="5">
    <source>
        <dbReference type="PROSITE" id="PS50109"/>
    </source>
</evidence>
<dbReference type="GO" id="GO:0005524">
    <property type="term" value="F:ATP binding"/>
    <property type="evidence" value="ECO:0007669"/>
    <property type="project" value="UniProtKB-KW"/>
</dbReference>
<comment type="catalytic activity">
    <reaction evidence="1">
        <text>ATP + protein L-histidine = ADP + protein N-phospho-L-histidine.</text>
        <dbReference type="EC" id="2.7.13.3"/>
    </reaction>
</comment>
<organism evidence="7 8">
    <name type="scientific">Novilysobacter erysipheiresistens</name>
    <dbReference type="NCBI Taxonomy" id="1749332"/>
    <lineage>
        <taxon>Bacteria</taxon>
        <taxon>Pseudomonadati</taxon>
        <taxon>Pseudomonadota</taxon>
        <taxon>Gammaproteobacteria</taxon>
        <taxon>Lysobacterales</taxon>
        <taxon>Lysobacteraceae</taxon>
        <taxon>Novilysobacter</taxon>
    </lineage>
</organism>
<dbReference type="InterPro" id="IPR036890">
    <property type="entry name" value="HATPase_C_sf"/>
</dbReference>
<dbReference type="SUPFAM" id="SSF55874">
    <property type="entry name" value="ATPase domain of HSP90 chaperone/DNA topoisomerase II/histidine kinase"/>
    <property type="match status" value="1"/>
</dbReference>
<dbReference type="InterPro" id="IPR003661">
    <property type="entry name" value="HisK_dim/P_dom"/>
</dbReference>
<dbReference type="EMBL" id="JAXGFP010000002">
    <property type="protein sequence ID" value="MEG3183400.1"/>
    <property type="molecule type" value="Genomic_DNA"/>
</dbReference>
<feature type="modified residue" description="4-aspartylphosphate" evidence="4">
    <location>
        <position position="457"/>
    </location>
</feature>
<keyword evidence="7" id="KW-0067">ATP-binding</keyword>
<feature type="domain" description="Histidine kinase" evidence="5">
    <location>
        <begin position="167"/>
        <end position="385"/>
    </location>
</feature>
<keyword evidence="7" id="KW-0547">Nucleotide-binding</keyword>
<dbReference type="InterPro" id="IPR001789">
    <property type="entry name" value="Sig_transdc_resp-reg_receiver"/>
</dbReference>
<proteinExistence type="predicted"/>
<feature type="domain" description="Response regulatory" evidence="6">
    <location>
        <begin position="408"/>
        <end position="524"/>
    </location>
</feature>
<dbReference type="EC" id="2.7.13.3" evidence="2"/>
<dbReference type="CDD" id="cd17580">
    <property type="entry name" value="REC_2_DhkD-like"/>
    <property type="match status" value="1"/>
</dbReference>
<dbReference type="SMART" id="SM00387">
    <property type="entry name" value="HATPase_c"/>
    <property type="match status" value="1"/>
</dbReference>